<feature type="signal peptide" evidence="1">
    <location>
        <begin position="1"/>
        <end position="19"/>
    </location>
</feature>
<dbReference type="RefSeq" id="WP_043379402.1">
    <property type="nucleotide sequence ID" value="NZ_JBOK01000003.1"/>
</dbReference>
<evidence type="ECO:0000259" key="2">
    <source>
        <dbReference type="Pfam" id="PF13472"/>
    </source>
</evidence>
<organism evidence="3 4">
    <name type="scientific">Comamonas aquatica DA1877</name>
    <dbReference type="NCBI Taxonomy" id="1457173"/>
    <lineage>
        <taxon>Bacteria</taxon>
        <taxon>Pseudomonadati</taxon>
        <taxon>Pseudomonadota</taxon>
        <taxon>Betaproteobacteria</taxon>
        <taxon>Burkholderiales</taxon>
        <taxon>Comamonadaceae</taxon>
        <taxon>Comamonas</taxon>
    </lineage>
</organism>
<keyword evidence="4" id="KW-1185">Reference proteome</keyword>
<reference evidence="3 4" key="1">
    <citation type="submission" date="2014-01" db="EMBL/GenBank/DDBJ databases">
        <title>Interspecies Systems Biology Uncovers Metabolites Affecting C. elegans Gene Expression and Life History Traits.</title>
        <authorList>
            <person name="Watson E."/>
            <person name="Macneil L.T."/>
            <person name="Ritter A.D."/>
            <person name="Yilmaz L.S."/>
            <person name="Rosebrock A.P."/>
            <person name="Caudy A.A."/>
            <person name="Walhout A.J."/>
        </authorList>
    </citation>
    <scope>NUCLEOTIDE SEQUENCE [LARGE SCALE GENOMIC DNA]</scope>
    <source>
        <strain evidence="3 4">DA1877</strain>
    </source>
</reference>
<feature type="chain" id="PRO_5001473525" evidence="1">
    <location>
        <begin position="20"/>
        <end position="212"/>
    </location>
</feature>
<comment type="caution">
    <text evidence="3">The sequence shown here is derived from an EMBL/GenBank/DDBJ whole genome shotgun (WGS) entry which is preliminary data.</text>
</comment>
<dbReference type="Gene3D" id="3.40.50.1110">
    <property type="entry name" value="SGNH hydrolase"/>
    <property type="match status" value="1"/>
</dbReference>
<sequence length="212" mass="21798">MIPRRTALLALLSTSVLLACGAKTPPAAAVPAGASVLALGDSLTAGVGARPGEDWPSLLAEHTGWEVTNGGVSGDTSAQGLARLPALLQEHAPRLVIVGLGGNDFLRRASPGTTREALEQIVRSIQAANAQAVLVAIPQPSLMAAAGATPSDHPLYQELAQELKVPLIANLWGPILGDASLRADQVHANAQGYAAFAQSLEQALRRQGLLAH</sequence>
<keyword evidence="1" id="KW-0732">Signal</keyword>
<dbReference type="Pfam" id="PF13472">
    <property type="entry name" value="Lipase_GDSL_2"/>
    <property type="match status" value="1"/>
</dbReference>
<accession>A0A014MHZ9</accession>
<dbReference type="PANTHER" id="PTHR30383">
    <property type="entry name" value="THIOESTERASE 1/PROTEASE 1/LYSOPHOSPHOLIPASE L1"/>
    <property type="match status" value="1"/>
</dbReference>
<dbReference type="PATRIC" id="fig|1457173.3.peg.784"/>
<dbReference type="AlphaFoldDB" id="A0A014MHZ9"/>
<evidence type="ECO:0000313" key="3">
    <source>
        <dbReference type="EMBL" id="EXU81376.1"/>
    </source>
</evidence>
<dbReference type="PROSITE" id="PS51257">
    <property type="entry name" value="PROKAR_LIPOPROTEIN"/>
    <property type="match status" value="1"/>
</dbReference>
<dbReference type="InterPro" id="IPR051532">
    <property type="entry name" value="Ester_Hydrolysis_Enzymes"/>
</dbReference>
<dbReference type="STRING" id="225991.MA05_06635"/>
<dbReference type="Proteomes" id="UP000020766">
    <property type="component" value="Unassembled WGS sequence"/>
</dbReference>
<proteinExistence type="predicted"/>
<name>A0A014MHZ9_9BURK</name>
<dbReference type="PANTHER" id="PTHR30383:SF24">
    <property type="entry name" value="THIOESTERASE 1_PROTEASE 1_LYSOPHOSPHOLIPASE L1"/>
    <property type="match status" value="1"/>
</dbReference>
<feature type="domain" description="SGNH hydrolase-type esterase" evidence="2">
    <location>
        <begin position="38"/>
        <end position="195"/>
    </location>
</feature>
<evidence type="ECO:0000313" key="4">
    <source>
        <dbReference type="Proteomes" id="UP000020766"/>
    </source>
</evidence>
<dbReference type="EMBL" id="JBOK01000003">
    <property type="protein sequence ID" value="EXU81376.1"/>
    <property type="molecule type" value="Genomic_DNA"/>
</dbReference>
<dbReference type="CDD" id="cd01822">
    <property type="entry name" value="Lysophospholipase_L1_like"/>
    <property type="match status" value="1"/>
</dbReference>
<dbReference type="GO" id="GO:0004622">
    <property type="term" value="F:phosphatidylcholine lysophospholipase activity"/>
    <property type="evidence" value="ECO:0007669"/>
    <property type="project" value="TreeGrafter"/>
</dbReference>
<dbReference type="SUPFAM" id="SSF52266">
    <property type="entry name" value="SGNH hydrolase"/>
    <property type="match status" value="1"/>
</dbReference>
<protein>
    <submittedName>
        <fullName evidence="3">GDSL family lipase</fullName>
    </submittedName>
</protein>
<dbReference type="InterPro" id="IPR036514">
    <property type="entry name" value="SGNH_hydro_sf"/>
</dbReference>
<evidence type="ECO:0000256" key="1">
    <source>
        <dbReference type="SAM" id="SignalP"/>
    </source>
</evidence>
<gene>
    <name evidence="3" type="ORF">AX13_11270</name>
</gene>
<dbReference type="InterPro" id="IPR013830">
    <property type="entry name" value="SGNH_hydro"/>
</dbReference>